<evidence type="ECO:0000256" key="2">
    <source>
        <dbReference type="ARBA" id="ARBA00022741"/>
    </source>
</evidence>
<dbReference type="Pfam" id="PF01406">
    <property type="entry name" value="tRNA-synt_1e"/>
    <property type="match status" value="1"/>
</dbReference>
<evidence type="ECO:0000256" key="5">
    <source>
        <dbReference type="ARBA" id="ARBA00023146"/>
    </source>
</evidence>
<feature type="domain" description="Methionyl/Leucyl tRNA synthetase" evidence="8">
    <location>
        <begin position="41"/>
        <end position="128"/>
    </location>
</feature>
<organism evidence="9 10">
    <name type="scientific">Kingdonia uniflora</name>
    <dbReference type="NCBI Taxonomy" id="39325"/>
    <lineage>
        <taxon>Eukaryota</taxon>
        <taxon>Viridiplantae</taxon>
        <taxon>Streptophyta</taxon>
        <taxon>Embryophyta</taxon>
        <taxon>Tracheophyta</taxon>
        <taxon>Spermatophyta</taxon>
        <taxon>Magnoliopsida</taxon>
        <taxon>Ranunculales</taxon>
        <taxon>Circaeasteraceae</taxon>
        <taxon>Kingdonia</taxon>
    </lineage>
</organism>
<dbReference type="SUPFAM" id="SSF52374">
    <property type="entry name" value="Nucleotidylyl transferase"/>
    <property type="match status" value="1"/>
</dbReference>
<dbReference type="Pfam" id="PF09334">
    <property type="entry name" value="tRNA-synt_1g"/>
    <property type="match status" value="1"/>
</dbReference>
<keyword evidence="2 6" id="KW-0547">Nucleotide-binding</keyword>
<gene>
    <name evidence="9" type="ORF">GIB67_041989</name>
</gene>
<dbReference type="PRINTS" id="PR00983">
    <property type="entry name" value="TRNASYNTHCYS"/>
</dbReference>
<feature type="domain" description="tRNA synthetases class I catalytic" evidence="7">
    <location>
        <begin position="133"/>
        <end position="296"/>
    </location>
</feature>
<evidence type="ECO:0008006" key="11">
    <source>
        <dbReference type="Google" id="ProtNLM"/>
    </source>
</evidence>
<evidence type="ECO:0000259" key="8">
    <source>
        <dbReference type="Pfam" id="PF09334"/>
    </source>
</evidence>
<protein>
    <recommendedName>
        <fullName evidence="11">Cysteine--tRNA ligase</fullName>
    </recommendedName>
</protein>
<dbReference type="PANTHER" id="PTHR10890">
    <property type="entry name" value="CYSTEINYL-TRNA SYNTHETASE"/>
    <property type="match status" value="1"/>
</dbReference>
<accession>A0A7J7NZP4</accession>
<keyword evidence="4 6" id="KW-0648">Protein biosynthesis</keyword>
<evidence type="ECO:0000256" key="3">
    <source>
        <dbReference type="ARBA" id="ARBA00022840"/>
    </source>
</evidence>
<dbReference type="InterPro" id="IPR015413">
    <property type="entry name" value="Methionyl/Leucyl_tRNA_Synth"/>
</dbReference>
<evidence type="ECO:0000256" key="6">
    <source>
        <dbReference type="RuleBase" id="RU363039"/>
    </source>
</evidence>
<dbReference type="AlphaFoldDB" id="A0A7J7NZP4"/>
<evidence type="ECO:0000313" key="9">
    <source>
        <dbReference type="EMBL" id="KAF6172666.1"/>
    </source>
</evidence>
<sequence>MKEIPEFYIYNTMTRQKELFKPKEEGKVGMYVCGITSYDFSHIGHVRSSVVYDVFYRYLKYLGYERTYVCNFTDVDDKIIVKANLEKKDPLLLSSYYCQVFMNDMADLQCLPPTYQPRVSTHMDQIRQMIAKLSDYSRLSGRKLEDQRAGARIAIDLRKQIPVDFALWKAAKPSEPSWDSPWGHGRPGWHIECSAMSTEYLTSSFDIHGGGTDLIFPHHENEISQSYAADSESKVTYWMHNGQMTKDGKKMSKSLGNTVPIREVTEHYHPLALRYLLMSVHYRSPMDYTKEQIEIASESLYYIYQVV</sequence>
<comment type="similarity">
    <text evidence="6">Belongs to the class-I aminoacyl-tRNA synthetase family.</text>
</comment>
<dbReference type="Gene3D" id="3.40.50.620">
    <property type="entry name" value="HUPs"/>
    <property type="match status" value="2"/>
</dbReference>
<reference evidence="9 10" key="1">
    <citation type="journal article" date="2020" name="IScience">
        <title>Genome Sequencing of the Endangered Kingdonia uniflora (Circaeasteraceae, Ranunculales) Reveals Potential Mechanisms of Evolutionary Specialization.</title>
        <authorList>
            <person name="Sun Y."/>
            <person name="Deng T."/>
            <person name="Zhang A."/>
            <person name="Moore M.J."/>
            <person name="Landis J.B."/>
            <person name="Lin N."/>
            <person name="Zhang H."/>
            <person name="Zhang X."/>
            <person name="Huang J."/>
            <person name="Zhang X."/>
            <person name="Sun H."/>
            <person name="Wang H."/>
        </authorList>
    </citation>
    <scope>NUCLEOTIDE SEQUENCE [LARGE SCALE GENOMIC DNA]</scope>
    <source>
        <strain evidence="9">TB1705</strain>
        <tissue evidence="9">Leaf</tissue>
    </source>
</reference>
<keyword evidence="1 6" id="KW-0436">Ligase</keyword>
<dbReference type="GO" id="GO:0005737">
    <property type="term" value="C:cytoplasm"/>
    <property type="evidence" value="ECO:0007669"/>
    <property type="project" value="TreeGrafter"/>
</dbReference>
<dbReference type="InterPro" id="IPR024909">
    <property type="entry name" value="Cys-tRNA/MSH_ligase"/>
</dbReference>
<evidence type="ECO:0000259" key="7">
    <source>
        <dbReference type="Pfam" id="PF01406"/>
    </source>
</evidence>
<keyword evidence="3 6" id="KW-0067">ATP-binding</keyword>
<dbReference type="EMBL" id="JACGCM010000412">
    <property type="protein sequence ID" value="KAF6172666.1"/>
    <property type="molecule type" value="Genomic_DNA"/>
</dbReference>
<dbReference type="PANTHER" id="PTHR10890:SF26">
    <property type="entry name" value="CYSTEINE--TRNA LIGASE 1, CYTOPLASMIC-RELATED"/>
    <property type="match status" value="1"/>
</dbReference>
<dbReference type="GO" id="GO:0005524">
    <property type="term" value="F:ATP binding"/>
    <property type="evidence" value="ECO:0007669"/>
    <property type="project" value="UniProtKB-KW"/>
</dbReference>
<proteinExistence type="inferred from homology"/>
<keyword evidence="5 6" id="KW-0030">Aminoacyl-tRNA synthetase</keyword>
<comment type="caution">
    <text evidence="9">The sequence shown here is derived from an EMBL/GenBank/DDBJ whole genome shotgun (WGS) entry which is preliminary data.</text>
</comment>
<evidence type="ECO:0000256" key="4">
    <source>
        <dbReference type="ARBA" id="ARBA00022917"/>
    </source>
</evidence>
<name>A0A7J7NZP4_9MAGN</name>
<evidence type="ECO:0000256" key="1">
    <source>
        <dbReference type="ARBA" id="ARBA00022598"/>
    </source>
</evidence>
<dbReference type="InterPro" id="IPR014729">
    <property type="entry name" value="Rossmann-like_a/b/a_fold"/>
</dbReference>
<dbReference type="FunFam" id="3.40.50.620:FF:000451">
    <property type="entry name" value="Cysteine-tRNA ligase-like protein"/>
    <property type="match status" value="1"/>
</dbReference>
<dbReference type="GO" id="GO:0006423">
    <property type="term" value="P:cysteinyl-tRNA aminoacylation"/>
    <property type="evidence" value="ECO:0007669"/>
    <property type="project" value="TreeGrafter"/>
</dbReference>
<dbReference type="CDD" id="cd00672">
    <property type="entry name" value="CysRS_core"/>
    <property type="match status" value="1"/>
</dbReference>
<evidence type="ECO:0000313" key="10">
    <source>
        <dbReference type="Proteomes" id="UP000541444"/>
    </source>
</evidence>
<dbReference type="GO" id="GO:0004817">
    <property type="term" value="F:cysteine-tRNA ligase activity"/>
    <property type="evidence" value="ECO:0007669"/>
    <property type="project" value="TreeGrafter"/>
</dbReference>
<dbReference type="InterPro" id="IPR032678">
    <property type="entry name" value="tRNA-synt_1_cat_dom"/>
</dbReference>
<dbReference type="Proteomes" id="UP000541444">
    <property type="component" value="Unassembled WGS sequence"/>
</dbReference>
<keyword evidence="10" id="KW-1185">Reference proteome</keyword>
<dbReference type="OrthoDB" id="438179at2759"/>